<dbReference type="Proteomes" id="UP000007590">
    <property type="component" value="Chromosome"/>
</dbReference>
<proteinExistence type="predicted"/>
<name>H8KNX3_SOLCM</name>
<dbReference type="AlphaFoldDB" id="H8KNX3"/>
<organism evidence="1 2">
    <name type="scientific">Solitalea canadensis (strain ATCC 29591 / DSM 3403 / JCM 21819 / LMG 8368 / NBRC 15130 / NCIMB 12057 / USAM 9D)</name>
    <name type="common">Flexibacter canadensis</name>
    <dbReference type="NCBI Taxonomy" id="929556"/>
    <lineage>
        <taxon>Bacteria</taxon>
        <taxon>Pseudomonadati</taxon>
        <taxon>Bacteroidota</taxon>
        <taxon>Sphingobacteriia</taxon>
        <taxon>Sphingobacteriales</taxon>
        <taxon>Sphingobacteriaceae</taxon>
        <taxon>Solitalea</taxon>
    </lineage>
</organism>
<gene>
    <name evidence="1" type="ordered locus">Solca_0239</name>
</gene>
<dbReference type="EMBL" id="CP003349">
    <property type="protein sequence ID" value="AFD05384.1"/>
    <property type="molecule type" value="Genomic_DNA"/>
</dbReference>
<dbReference type="HOGENOM" id="CLU_2048148_0_0_10"/>
<accession>H8KNX3</accession>
<dbReference type="KEGG" id="scn:Solca_0239"/>
<evidence type="ECO:0000313" key="1">
    <source>
        <dbReference type="EMBL" id="AFD05384.1"/>
    </source>
</evidence>
<keyword evidence="2" id="KW-1185">Reference proteome</keyword>
<evidence type="ECO:0000313" key="2">
    <source>
        <dbReference type="Proteomes" id="UP000007590"/>
    </source>
</evidence>
<reference evidence="1" key="1">
    <citation type="submission" date="2012-02" db="EMBL/GenBank/DDBJ databases">
        <title>The complete genome of Solitalea canadensis DSM 3403.</title>
        <authorList>
            <consortium name="US DOE Joint Genome Institute (JGI-PGF)"/>
            <person name="Lucas S."/>
            <person name="Copeland A."/>
            <person name="Lapidus A."/>
            <person name="Glavina del Rio T."/>
            <person name="Dalin E."/>
            <person name="Tice H."/>
            <person name="Bruce D."/>
            <person name="Goodwin L."/>
            <person name="Pitluck S."/>
            <person name="Peters L."/>
            <person name="Ovchinnikova G."/>
            <person name="Lu M."/>
            <person name="Kyrpides N."/>
            <person name="Mavromatis K."/>
            <person name="Ivanova N."/>
            <person name="Brettin T."/>
            <person name="Detter J.C."/>
            <person name="Han C."/>
            <person name="Larimer F."/>
            <person name="Land M."/>
            <person name="Hauser L."/>
            <person name="Markowitz V."/>
            <person name="Cheng J.-F."/>
            <person name="Hugenholtz P."/>
            <person name="Woyke T."/>
            <person name="Wu D."/>
            <person name="Spring S."/>
            <person name="Schroeder M."/>
            <person name="Kopitz M."/>
            <person name="Brambilla E."/>
            <person name="Klenk H.-P."/>
            <person name="Eisen J.A."/>
        </authorList>
    </citation>
    <scope>NUCLEOTIDE SEQUENCE</scope>
    <source>
        <strain evidence="1">DSM 3403</strain>
    </source>
</reference>
<dbReference type="eggNOG" id="ENOG50317RT">
    <property type="taxonomic scope" value="Bacteria"/>
</dbReference>
<sequence length="121" mass="14378">MYLKKEQLLTLLKLGKPVEQWIGFVDEKEYTVLKWLRIDKERNGEYSVSYFEVYDEGNIDFLDIYEFSSFDPDEPYGLISTFSAYEEALNYCLTQYGCSYEGFINGGMIQEEYKKYLDQNI</sequence>
<protein>
    <submittedName>
        <fullName evidence="1">Uncharacterized protein</fullName>
    </submittedName>
</protein>